<accession>A0ACD4NSS3</accession>
<evidence type="ECO:0000313" key="2">
    <source>
        <dbReference type="Proteomes" id="UP001163223"/>
    </source>
</evidence>
<organism evidence="1 2">
    <name type="scientific">Antarcticirhabdus aurantiaca</name>
    <dbReference type="NCBI Taxonomy" id="2606717"/>
    <lineage>
        <taxon>Bacteria</taxon>
        <taxon>Pseudomonadati</taxon>
        <taxon>Pseudomonadota</taxon>
        <taxon>Alphaproteobacteria</taxon>
        <taxon>Hyphomicrobiales</taxon>
        <taxon>Aurantimonadaceae</taxon>
        <taxon>Antarcticirhabdus</taxon>
    </lineage>
</organism>
<dbReference type="EMBL" id="CP113520">
    <property type="protein sequence ID" value="WAJ29901.1"/>
    <property type="molecule type" value="Genomic_DNA"/>
</dbReference>
<keyword evidence="2" id="KW-1185">Reference proteome</keyword>
<protein>
    <submittedName>
        <fullName evidence="1">Peptidylprolyl isomerase</fullName>
        <ecNumber evidence="1">5.2.1.8</ecNumber>
    </submittedName>
</protein>
<reference evidence="1" key="1">
    <citation type="submission" date="2022-11" db="EMBL/GenBank/DDBJ databases">
        <title>beta-Carotene-producing bacterium, Jeongeuplla avenae sp. nov., alleviates the salt stress of Arabidopsis seedlings.</title>
        <authorList>
            <person name="Jiang L."/>
            <person name="Lee J."/>
        </authorList>
    </citation>
    <scope>NUCLEOTIDE SEQUENCE</scope>
    <source>
        <strain evidence="1">DY_R2A_6</strain>
    </source>
</reference>
<dbReference type="Proteomes" id="UP001163223">
    <property type="component" value="Chromosome"/>
</dbReference>
<keyword evidence="1" id="KW-0413">Isomerase</keyword>
<evidence type="ECO:0000313" key="1">
    <source>
        <dbReference type="EMBL" id="WAJ29901.1"/>
    </source>
</evidence>
<dbReference type="EC" id="5.2.1.8" evidence="1"/>
<proteinExistence type="predicted"/>
<name>A0ACD4NSS3_9HYPH</name>
<sequence length="318" mass="33625">MTNVLRSLRLAASLSVALVCLPALAQDGGAPAGGSPPAAPAPAAPVDPETVVAKVGDKAITERDLAVAAQDLGPQFAQVPPEQRRIAVLSALIDIDVLAAKAEAEKLAEDKDVAAEIAFARAQALHSAYFAKTGVPSVTDEELKSRYDAEIAKMPPVDEVKASHILVKTKEEADAVIKKLDAGEDFNKLAAENSSGPSGPEGGDLGYFGPGQMVPAFETAAFALEPGTYTKQPVETQFGWHVIKVDDKRKQAPPAFDEVKEQVRQVVLREKYVDLVQKARADAKIEYVDPAIANQMKAIEEMNAARDKPAEGAAPSAN</sequence>
<gene>
    <name evidence="1" type="ORF">OXU80_06705</name>
</gene>